<dbReference type="AlphaFoldDB" id="A0A1F8EEK4"/>
<evidence type="ECO:0000259" key="3">
    <source>
        <dbReference type="Pfam" id="PF01467"/>
    </source>
</evidence>
<dbReference type="PANTHER" id="PTHR43793:SF1">
    <property type="entry name" value="FAD SYNTHASE"/>
    <property type="match status" value="1"/>
</dbReference>
<keyword evidence="2" id="KW-0548">Nucleotidyltransferase</keyword>
<keyword evidence="1" id="KW-0808">Transferase</keyword>
<protein>
    <recommendedName>
        <fullName evidence="3">Cytidyltransferase-like domain-containing protein</fullName>
    </recommendedName>
</protein>
<dbReference type="SUPFAM" id="SSF52374">
    <property type="entry name" value="Nucleotidylyl transferase"/>
    <property type="match status" value="1"/>
</dbReference>
<proteinExistence type="predicted"/>
<dbReference type="Proteomes" id="UP000176893">
    <property type="component" value="Unassembled WGS sequence"/>
</dbReference>
<dbReference type="NCBIfam" id="TIGR00125">
    <property type="entry name" value="cyt_tran_rel"/>
    <property type="match status" value="1"/>
</dbReference>
<dbReference type="InterPro" id="IPR050385">
    <property type="entry name" value="Archaeal_FAD_synthase"/>
</dbReference>
<dbReference type="InterPro" id="IPR004821">
    <property type="entry name" value="Cyt_trans-like"/>
</dbReference>
<sequence>MIFDLKNEGDVDLANRAIQGKTVGLTSGSYDLFHHLHLVYLKRCRRHCDILVVGVDSDDLVRSRKGPNRPLVPEHQRVSIVSDLSCVGAAFILGSVKDFEQAVNLLSPAMIFKNDEFKKEEVLGREKAKVIIIPDIVQYSSTSQIIEEILKRRTS</sequence>
<comment type="caution">
    <text evidence="4">The sequence shown here is derived from an EMBL/GenBank/DDBJ whole genome shotgun (WGS) entry which is preliminary data.</text>
</comment>
<feature type="domain" description="Cytidyltransferase-like" evidence="3">
    <location>
        <begin position="26"/>
        <end position="152"/>
    </location>
</feature>
<evidence type="ECO:0000313" key="5">
    <source>
        <dbReference type="Proteomes" id="UP000176893"/>
    </source>
</evidence>
<evidence type="ECO:0000256" key="2">
    <source>
        <dbReference type="ARBA" id="ARBA00022695"/>
    </source>
</evidence>
<organism evidence="4 5">
    <name type="scientific">Candidatus Yanofskybacteria bacterium RIFCSPHIGHO2_01_FULL_41_26</name>
    <dbReference type="NCBI Taxonomy" id="1802661"/>
    <lineage>
        <taxon>Bacteria</taxon>
        <taxon>Candidatus Yanofskyibacteriota</taxon>
    </lineage>
</organism>
<gene>
    <name evidence="4" type="ORF">A2649_04115</name>
</gene>
<evidence type="ECO:0000313" key="4">
    <source>
        <dbReference type="EMBL" id="OGM99296.1"/>
    </source>
</evidence>
<dbReference type="InterPro" id="IPR014729">
    <property type="entry name" value="Rossmann-like_a/b/a_fold"/>
</dbReference>
<dbReference type="Pfam" id="PF01467">
    <property type="entry name" value="CTP_transf_like"/>
    <property type="match status" value="1"/>
</dbReference>
<accession>A0A1F8EEK4</accession>
<dbReference type="EMBL" id="MGJB01000001">
    <property type="protein sequence ID" value="OGM99296.1"/>
    <property type="molecule type" value="Genomic_DNA"/>
</dbReference>
<dbReference type="Gene3D" id="3.40.50.620">
    <property type="entry name" value="HUPs"/>
    <property type="match status" value="1"/>
</dbReference>
<name>A0A1F8EEK4_9BACT</name>
<reference evidence="4 5" key="1">
    <citation type="journal article" date="2016" name="Nat. Commun.">
        <title>Thousands of microbial genomes shed light on interconnected biogeochemical processes in an aquifer system.</title>
        <authorList>
            <person name="Anantharaman K."/>
            <person name="Brown C.T."/>
            <person name="Hug L.A."/>
            <person name="Sharon I."/>
            <person name="Castelle C.J."/>
            <person name="Probst A.J."/>
            <person name="Thomas B.C."/>
            <person name="Singh A."/>
            <person name="Wilkins M.J."/>
            <person name="Karaoz U."/>
            <person name="Brodie E.L."/>
            <person name="Williams K.H."/>
            <person name="Hubbard S.S."/>
            <person name="Banfield J.F."/>
        </authorList>
    </citation>
    <scope>NUCLEOTIDE SEQUENCE [LARGE SCALE GENOMIC DNA]</scope>
</reference>
<dbReference type="STRING" id="1802661.A2649_04115"/>
<dbReference type="PANTHER" id="PTHR43793">
    <property type="entry name" value="FAD SYNTHASE"/>
    <property type="match status" value="1"/>
</dbReference>
<evidence type="ECO:0000256" key="1">
    <source>
        <dbReference type="ARBA" id="ARBA00022679"/>
    </source>
</evidence>
<dbReference type="GO" id="GO:0016779">
    <property type="term" value="F:nucleotidyltransferase activity"/>
    <property type="evidence" value="ECO:0007669"/>
    <property type="project" value="UniProtKB-KW"/>
</dbReference>